<keyword evidence="4" id="KW-0393">Immunoglobulin domain</keyword>
<dbReference type="InterPro" id="IPR013106">
    <property type="entry name" value="Ig_V-set"/>
</dbReference>
<feature type="signal peptide" evidence="6">
    <location>
        <begin position="1"/>
        <end position="28"/>
    </location>
</feature>
<dbReference type="AlphaFoldDB" id="A0A8C0YGD7"/>
<dbReference type="SUPFAM" id="SSF48726">
    <property type="entry name" value="Immunoglobulin"/>
    <property type="match status" value="1"/>
</dbReference>
<dbReference type="InterPro" id="IPR036179">
    <property type="entry name" value="Ig-like_dom_sf"/>
</dbReference>
<name>A0A8C0YGD7_CYPCA</name>
<keyword evidence="9" id="KW-1185">Reference proteome</keyword>
<dbReference type="GO" id="GO:0042101">
    <property type="term" value="C:T cell receptor complex"/>
    <property type="evidence" value="ECO:0007669"/>
    <property type="project" value="UniProtKB-KW"/>
</dbReference>
<dbReference type="InterPro" id="IPR007110">
    <property type="entry name" value="Ig-like_dom"/>
</dbReference>
<keyword evidence="3" id="KW-0675">Receptor</keyword>
<reference evidence="8" key="2">
    <citation type="submission" date="2025-09" db="UniProtKB">
        <authorList>
            <consortium name="Ensembl"/>
        </authorList>
    </citation>
    <scope>IDENTIFICATION</scope>
</reference>
<dbReference type="Pfam" id="PF07686">
    <property type="entry name" value="V-set"/>
    <property type="match status" value="1"/>
</dbReference>
<dbReference type="GeneTree" id="ENSGT00990000205049"/>
<feature type="domain" description="Ig-like" evidence="7">
    <location>
        <begin position="25"/>
        <end position="133"/>
    </location>
</feature>
<evidence type="ECO:0000256" key="6">
    <source>
        <dbReference type="SAM" id="SignalP"/>
    </source>
</evidence>
<evidence type="ECO:0000256" key="3">
    <source>
        <dbReference type="ARBA" id="ARBA00023170"/>
    </source>
</evidence>
<dbReference type="Proteomes" id="UP001108240">
    <property type="component" value="Unplaced"/>
</dbReference>
<evidence type="ECO:0000256" key="5">
    <source>
        <dbReference type="ARBA" id="ARBA00043266"/>
    </source>
</evidence>
<protein>
    <submittedName>
        <fullName evidence="8">T-cell receptor alpha/delta variable 25.0.4</fullName>
    </submittedName>
</protein>
<organism evidence="8 9">
    <name type="scientific">Cyprinus carpio carpio</name>
    <dbReference type="NCBI Taxonomy" id="630221"/>
    <lineage>
        <taxon>Eukaryota</taxon>
        <taxon>Metazoa</taxon>
        <taxon>Chordata</taxon>
        <taxon>Craniata</taxon>
        <taxon>Vertebrata</taxon>
        <taxon>Euteleostomi</taxon>
        <taxon>Actinopterygii</taxon>
        <taxon>Neopterygii</taxon>
        <taxon>Teleostei</taxon>
        <taxon>Ostariophysi</taxon>
        <taxon>Cypriniformes</taxon>
        <taxon>Cyprinidae</taxon>
        <taxon>Cyprininae</taxon>
        <taxon>Cyprinus</taxon>
    </lineage>
</organism>
<dbReference type="SMART" id="SM00406">
    <property type="entry name" value="IGv"/>
    <property type="match status" value="1"/>
</dbReference>
<keyword evidence="5" id="KW-0391">Immunity</keyword>
<dbReference type="SMART" id="SM00409">
    <property type="entry name" value="IG"/>
    <property type="match status" value="1"/>
</dbReference>
<keyword evidence="5" id="KW-1279">T cell receptor</keyword>
<dbReference type="Gene3D" id="2.60.40.10">
    <property type="entry name" value="Immunoglobulins"/>
    <property type="match status" value="1"/>
</dbReference>
<accession>A0A8C0YGD7</accession>
<proteinExistence type="predicted"/>
<dbReference type="PROSITE" id="PS50835">
    <property type="entry name" value="IG_LIKE"/>
    <property type="match status" value="1"/>
</dbReference>
<evidence type="ECO:0000313" key="8">
    <source>
        <dbReference type="Ensembl" id="ENSCCRP00000007758.2"/>
    </source>
</evidence>
<evidence type="ECO:0000259" key="7">
    <source>
        <dbReference type="PROSITE" id="PS50835"/>
    </source>
</evidence>
<evidence type="ECO:0000256" key="1">
    <source>
        <dbReference type="ARBA" id="ARBA00022729"/>
    </source>
</evidence>
<keyword evidence="1 6" id="KW-0732">Signal</keyword>
<dbReference type="PANTHER" id="PTHR19367">
    <property type="entry name" value="T-CELL RECEPTOR ALPHA CHAIN V REGION"/>
    <property type="match status" value="1"/>
</dbReference>
<feature type="chain" id="PRO_5039935961" evidence="6">
    <location>
        <begin position="29"/>
        <end position="227"/>
    </location>
</feature>
<keyword evidence="2" id="KW-1064">Adaptive immunity</keyword>
<dbReference type="InterPro" id="IPR003599">
    <property type="entry name" value="Ig_sub"/>
</dbReference>
<evidence type="ECO:0000256" key="4">
    <source>
        <dbReference type="ARBA" id="ARBA00023319"/>
    </source>
</evidence>
<reference evidence="8" key="1">
    <citation type="submission" date="2025-08" db="UniProtKB">
        <authorList>
            <consortium name="Ensembl"/>
        </authorList>
    </citation>
    <scope>IDENTIFICATION</scope>
</reference>
<dbReference type="Ensembl" id="ENSCCRT00000008526.2">
    <property type="protein sequence ID" value="ENSCCRP00000007758.2"/>
    <property type="gene ID" value="ENSCCRG00000004591.2"/>
</dbReference>
<dbReference type="GO" id="GO:0002250">
    <property type="term" value="P:adaptive immune response"/>
    <property type="evidence" value="ECO:0007669"/>
    <property type="project" value="UniProtKB-KW"/>
</dbReference>
<dbReference type="InterPro" id="IPR051287">
    <property type="entry name" value="TCR_variable_region"/>
</dbReference>
<dbReference type="PANTHER" id="PTHR19367:SF18">
    <property type="entry name" value="T CELL RECEPTOR ALPHA VARIABLE 16"/>
    <property type="match status" value="1"/>
</dbReference>
<evidence type="ECO:0000256" key="2">
    <source>
        <dbReference type="ARBA" id="ARBA00023130"/>
    </source>
</evidence>
<dbReference type="InterPro" id="IPR013783">
    <property type="entry name" value="Ig-like_fold"/>
</dbReference>
<sequence>LIVLLLLLLLFIFFLVLFFGNVITPVQPEVSGTEGDNITLSCNYSSAVSLQWYRQYPNSAPEFLLTVLHRTGKVSQTSKIVDLDPRFSGKVTEKKTHVDLEISSVKMKDSALYYCALEPTVTGNTTTLYKNLTYVTHPVGSLLIIQEISADICLIVSENACCLYIKSKERKQCKSGSNIFAIIFQNKHAVLSSNRRGQHNLMSCFTRISLMLTLDDLEVLSAFNFKH</sequence>
<evidence type="ECO:0000313" key="9">
    <source>
        <dbReference type="Proteomes" id="UP001108240"/>
    </source>
</evidence>